<dbReference type="EMBL" id="JBIMZQ010000015">
    <property type="protein sequence ID" value="KAL3666992.1"/>
    <property type="molecule type" value="Genomic_DNA"/>
</dbReference>
<feature type="compositionally biased region" description="Low complexity" evidence="1">
    <location>
        <begin position="57"/>
        <end position="69"/>
    </location>
</feature>
<accession>A0ABD3FJ96</accession>
<gene>
    <name evidence="2" type="ORF">V7S43_007937</name>
</gene>
<feature type="compositionally biased region" description="Low complexity" evidence="1">
    <location>
        <begin position="151"/>
        <end position="161"/>
    </location>
</feature>
<keyword evidence="3" id="KW-1185">Reference proteome</keyword>
<protein>
    <submittedName>
        <fullName evidence="2">Uncharacterized protein</fullName>
    </submittedName>
</protein>
<evidence type="ECO:0000256" key="1">
    <source>
        <dbReference type="SAM" id="MobiDB-lite"/>
    </source>
</evidence>
<feature type="region of interest" description="Disordered" evidence="1">
    <location>
        <begin position="347"/>
        <end position="389"/>
    </location>
</feature>
<dbReference type="Proteomes" id="UP001632037">
    <property type="component" value="Unassembled WGS sequence"/>
</dbReference>
<reference evidence="2 3" key="1">
    <citation type="submission" date="2024-09" db="EMBL/GenBank/DDBJ databases">
        <title>Genome sequencing and assembly of Phytophthora oleae, isolate VK10A, causative agent of rot of olive drupes.</title>
        <authorList>
            <person name="Conti Taguali S."/>
            <person name="Riolo M."/>
            <person name="La Spada F."/>
            <person name="Cacciola S.O."/>
            <person name="Dionisio G."/>
        </authorList>
    </citation>
    <scope>NUCLEOTIDE SEQUENCE [LARGE SCALE GENOMIC DNA]</scope>
    <source>
        <strain evidence="2 3">VK10A</strain>
    </source>
</reference>
<feature type="region of interest" description="Disordered" evidence="1">
    <location>
        <begin position="237"/>
        <end position="264"/>
    </location>
</feature>
<feature type="compositionally biased region" description="Pro residues" evidence="1">
    <location>
        <begin position="162"/>
        <end position="173"/>
    </location>
</feature>
<feature type="compositionally biased region" description="Polar residues" evidence="1">
    <location>
        <begin position="110"/>
        <end position="127"/>
    </location>
</feature>
<feature type="region of interest" description="Disordered" evidence="1">
    <location>
        <begin position="286"/>
        <end position="319"/>
    </location>
</feature>
<evidence type="ECO:0000313" key="2">
    <source>
        <dbReference type="EMBL" id="KAL3666992.1"/>
    </source>
</evidence>
<feature type="region of interest" description="Disordered" evidence="1">
    <location>
        <begin position="54"/>
        <end position="192"/>
    </location>
</feature>
<feature type="compositionally biased region" description="Low complexity" evidence="1">
    <location>
        <begin position="174"/>
        <end position="190"/>
    </location>
</feature>
<name>A0ABD3FJ96_9STRA</name>
<organism evidence="2 3">
    <name type="scientific">Phytophthora oleae</name>
    <dbReference type="NCBI Taxonomy" id="2107226"/>
    <lineage>
        <taxon>Eukaryota</taxon>
        <taxon>Sar</taxon>
        <taxon>Stramenopiles</taxon>
        <taxon>Oomycota</taxon>
        <taxon>Peronosporomycetes</taxon>
        <taxon>Peronosporales</taxon>
        <taxon>Peronosporaceae</taxon>
        <taxon>Phytophthora</taxon>
    </lineage>
</organism>
<comment type="caution">
    <text evidence="2">The sequence shown here is derived from an EMBL/GenBank/DDBJ whole genome shotgun (WGS) entry which is preliminary data.</text>
</comment>
<sequence>MVTCGRTAPLIPAPASAPALLDEPRVSSRIAKRKISTEALAEVRRQKQRLILRKEASAAASVAVRSSLAARDDHPSAAPTSEPAQDPVAATTPTSASTPAPPTAIRSRDSTTPVTDASQAATPARTMTKTKPVAKSKSKAKAWPTAPPKAPTTRKPAQPTATPSPPAVLPPTTTPLRPSTAPTATAGGSACQVQTTARIPAILLVDSESDSDVELTQAPPGPRVSVALTSAIAAGVRSAESAQEAPRQPSDNPLPTGDRHAGDKMATAPATTDRIPFNLAAFLHQFNENGPASPPPTPATDPSVDALPDTPHSVASAPTHVQQMDPNLALVLNEILFRLRQQPVFPSATQPPARAAPTAAPQLPVPDPVFWPLPNAKGQFPLRRHPQPS</sequence>
<proteinExistence type="predicted"/>
<feature type="compositionally biased region" description="Low complexity" evidence="1">
    <location>
        <begin position="87"/>
        <end position="98"/>
    </location>
</feature>
<feature type="compositionally biased region" description="Low complexity" evidence="1">
    <location>
        <begin position="347"/>
        <end position="362"/>
    </location>
</feature>
<dbReference type="AlphaFoldDB" id="A0ABD3FJ96"/>
<evidence type="ECO:0000313" key="3">
    <source>
        <dbReference type="Proteomes" id="UP001632037"/>
    </source>
</evidence>